<dbReference type="OrthoDB" id="9120683at2759"/>
<evidence type="ECO:0000259" key="3">
    <source>
        <dbReference type="Pfam" id="PF21047"/>
    </source>
</evidence>
<dbReference type="InterPro" id="IPR048465">
    <property type="entry name" value="Maestro-like_HEAT"/>
</dbReference>
<dbReference type="RefSeq" id="XP_015705384.1">
    <property type="nucleotide sequence ID" value="XM_015849898.1"/>
</dbReference>
<dbReference type="InterPro" id="IPR055408">
    <property type="entry name" value="HEAT_MROH2B-like"/>
</dbReference>
<reference evidence="6" key="2">
    <citation type="submission" date="2025-08" db="UniProtKB">
        <authorList>
            <consortium name="Ensembl"/>
        </authorList>
    </citation>
    <scope>IDENTIFICATION</scope>
</reference>
<feature type="region of interest" description="Disordered" evidence="2">
    <location>
        <begin position="1"/>
        <end position="29"/>
    </location>
</feature>
<keyword evidence="7" id="KW-1185">Reference proteome</keyword>
<dbReference type="Pfam" id="PF23210">
    <property type="entry name" value="HEAT_Maestro_2"/>
    <property type="match status" value="1"/>
</dbReference>
<dbReference type="KEGG" id="cjo:107306599"/>
<dbReference type="Proteomes" id="UP000694412">
    <property type="component" value="Chromosome Z"/>
</dbReference>
<feature type="domain" description="Maestro-like HEAT-repeats" evidence="3">
    <location>
        <begin position="217"/>
        <end position="349"/>
    </location>
</feature>
<dbReference type="PANTHER" id="PTHR23120">
    <property type="entry name" value="MAESTRO-RELATED HEAT DOMAIN-CONTAINING"/>
    <property type="match status" value="1"/>
</dbReference>
<evidence type="ECO:0000313" key="7">
    <source>
        <dbReference type="Proteomes" id="UP000694412"/>
    </source>
</evidence>
<dbReference type="Pfam" id="PF23227">
    <property type="entry name" value="HEAT_MROH2B_C"/>
    <property type="match status" value="1"/>
</dbReference>
<dbReference type="GO" id="GO:0005737">
    <property type="term" value="C:cytoplasm"/>
    <property type="evidence" value="ECO:0007669"/>
    <property type="project" value="TreeGrafter"/>
</dbReference>
<dbReference type="GeneID" id="107306599"/>
<evidence type="ECO:0000313" key="6">
    <source>
        <dbReference type="Ensembl" id="ENSCJPP00005003430.1"/>
    </source>
</evidence>
<reference evidence="6" key="3">
    <citation type="submission" date="2025-09" db="UniProtKB">
        <authorList>
            <consortium name="Ensembl"/>
        </authorList>
    </citation>
    <scope>IDENTIFICATION</scope>
</reference>
<evidence type="ECO:0000256" key="2">
    <source>
        <dbReference type="SAM" id="MobiDB-lite"/>
    </source>
</evidence>
<feature type="compositionally biased region" description="Basic and acidic residues" evidence="2">
    <location>
        <begin position="12"/>
        <end position="25"/>
    </location>
</feature>
<dbReference type="InterPro" id="IPR016024">
    <property type="entry name" value="ARM-type_fold"/>
</dbReference>
<feature type="domain" description="Maestro/Maestro-like HEAT-repeats" evidence="5">
    <location>
        <begin position="410"/>
        <end position="656"/>
    </location>
</feature>
<accession>A0A8C2ST65</accession>
<proteinExistence type="predicted"/>
<evidence type="ECO:0000259" key="4">
    <source>
        <dbReference type="Pfam" id="PF23210"/>
    </source>
</evidence>
<protein>
    <submittedName>
        <fullName evidence="6">Uncharacterized LOC107306599</fullName>
    </submittedName>
</protein>
<dbReference type="GeneTree" id="ENSGT00940000160596"/>
<sequence length="685" mass="78462">MEKKPPKRPKVAWKEIRAPHERKSQPEPYELTEVQPLHCGADSLPFSEKEEAMDVIQKYLRSTEKDELLKMMFLESICNICKVSSKKDSCEGLAVFCHENNLAEKIKELLENEPVDKLCTALRYQAMLAITSLSRVKAIEQDEIRGLLNACFKSVFYLPPREDLNIALYNHTLHAMDHMLQMLVVSQLTSNIEKLWNILEVLICFTNTQNKIVQERAMERLWNLSSFIASNSNSCQEPSAKFVRPHHWRDIICMILQTTEESSGDNKKWANTMLDVILRDPATWLTDVPEILVFIQRNLGSNNASAHQILFSVLDVLAMEFPRDVLMSVLIDLPENDSTTLDIWNRLLSLALTSEHFLAELFSILQSQMLCGILNVTKTRLGFLLLAVMHPTEEKLQELYKPELLQVLLKVKSLPILWLVLKGLLLMSERPEMARGIGDLLPNIMETLQFANNANTRIALMAVKIFANVMSHPGKRRFSSIAVNLAWKLLHLFNHVSSEVREGSIRLFKDVMEAVTFCEKRSMKNVVCTGLLPLLFQMSDETPSVAEASRETLIACAKFLGWKTLKRLAQRKRKMEIKECLLQQSRRRVDEYLWQSLSYLDDSQAPLRYEAVEFIGLAMQHSRKQGREKLNAICSALQPLKNDAHPAVRSVATGVIDRCQTNTAVRRQSWLRSLCCCCQPLSRWL</sequence>
<feature type="compositionally biased region" description="Basic residues" evidence="2">
    <location>
        <begin position="1"/>
        <end position="11"/>
    </location>
</feature>
<gene>
    <name evidence="6" type="primary">LOC107306599</name>
</gene>
<organism evidence="6 7">
    <name type="scientific">Coturnix japonica</name>
    <name type="common">Japanese quail</name>
    <name type="synonym">Coturnix coturnix japonica</name>
    <dbReference type="NCBI Taxonomy" id="93934"/>
    <lineage>
        <taxon>Eukaryota</taxon>
        <taxon>Metazoa</taxon>
        <taxon>Chordata</taxon>
        <taxon>Craniata</taxon>
        <taxon>Vertebrata</taxon>
        <taxon>Euteleostomi</taxon>
        <taxon>Archelosauria</taxon>
        <taxon>Archosauria</taxon>
        <taxon>Dinosauria</taxon>
        <taxon>Saurischia</taxon>
        <taxon>Theropoda</taxon>
        <taxon>Coelurosauria</taxon>
        <taxon>Aves</taxon>
        <taxon>Neognathae</taxon>
        <taxon>Galloanserae</taxon>
        <taxon>Galliformes</taxon>
        <taxon>Phasianidae</taxon>
        <taxon>Perdicinae</taxon>
        <taxon>Coturnix</taxon>
    </lineage>
</organism>
<dbReference type="PANTHER" id="PTHR23120:SF42">
    <property type="entry name" value="MAESTRO HEAT-LIKE REPEAT FAMILY MEMBER 3"/>
    <property type="match status" value="1"/>
</dbReference>
<dbReference type="InterPro" id="IPR045206">
    <property type="entry name" value="Maestro_heat-like_prot"/>
</dbReference>
<keyword evidence="1" id="KW-0677">Repeat</keyword>
<dbReference type="AlphaFoldDB" id="A0A8C2ST65"/>
<reference evidence="6" key="1">
    <citation type="submission" date="2015-11" db="EMBL/GenBank/DDBJ databases">
        <authorList>
            <consortium name="International Coturnix japonica Genome Analysis Consortium"/>
            <person name="Warren W."/>
            <person name="Burt D.W."/>
            <person name="Antin P.B."/>
            <person name="Lanford R."/>
            <person name="Gros J."/>
            <person name="Wilson R.K."/>
        </authorList>
    </citation>
    <scope>NUCLEOTIDE SEQUENCE [LARGE SCALE GENOMIC DNA]</scope>
</reference>
<dbReference type="Pfam" id="PF21047">
    <property type="entry name" value="HEAT_Maestro"/>
    <property type="match status" value="1"/>
</dbReference>
<dbReference type="Gene3D" id="1.25.10.10">
    <property type="entry name" value="Leucine-rich Repeat Variant"/>
    <property type="match status" value="1"/>
</dbReference>
<dbReference type="InterPro" id="IPR055406">
    <property type="entry name" value="HEAT_Maestro"/>
</dbReference>
<evidence type="ECO:0000259" key="5">
    <source>
        <dbReference type="Pfam" id="PF23227"/>
    </source>
</evidence>
<dbReference type="Ensembl" id="ENSCJPT00005006069.1">
    <property type="protein sequence ID" value="ENSCJPP00005003430.1"/>
    <property type="gene ID" value="ENSCJPG00005003607.1"/>
</dbReference>
<evidence type="ECO:0000256" key="1">
    <source>
        <dbReference type="ARBA" id="ARBA00022737"/>
    </source>
</evidence>
<name>A0A8C2ST65_COTJA</name>
<dbReference type="SUPFAM" id="SSF48371">
    <property type="entry name" value="ARM repeat"/>
    <property type="match status" value="1"/>
</dbReference>
<feature type="domain" description="MROH2B-like HEAT-repeats" evidence="4">
    <location>
        <begin position="53"/>
        <end position="184"/>
    </location>
</feature>
<dbReference type="InterPro" id="IPR011989">
    <property type="entry name" value="ARM-like"/>
</dbReference>